<reference evidence="2 3" key="1">
    <citation type="submission" date="2024-09" db="EMBL/GenBank/DDBJ databases">
        <authorList>
            <person name="D'Angelo T."/>
        </authorList>
    </citation>
    <scope>NUCLEOTIDE SEQUENCE [LARGE SCALE GENOMIC DNA]</scope>
    <source>
        <strain evidence="2">SAG AM-320-E07</strain>
    </source>
</reference>
<protein>
    <submittedName>
        <fullName evidence="2">RNHCP domain-containing protein</fullName>
    </submittedName>
</protein>
<comment type="caution">
    <text evidence="2">The sequence shown here is derived from an EMBL/GenBank/DDBJ whole genome shotgun (WGS) entry which is preliminary data.</text>
</comment>
<evidence type="ECO:0000313" key="3">
    <source>
        <dbReference type="Proteomes" id="UP001593833"/>
    </source>
</evidence>
<organism evidence="2 3">
    <name type="scientific">Eiseniibacteriota bacterium</name>
    <dbReference type="NCBI Taxonomy" id="2212470"/>
    <lineage>
        <taxon>Bacteria</taxon>
        <taxon>Candidatus Eiseniibacteriota</taxon>
    </lineage>
</organism>
<evidence type="ECO:0000259" key="1">
    <source>
        <dbReference type="Pfam" id="PF12647"/>
    </source>
</evidence>
<sequence>MSRKRENTGFICMYCGERVLPLNNGSYRNHCPVCLHSKHVDVVPGDRRSTCGGLMTPVGLRHRSGKGLQIVHVCSRCGQRSVNRVAEYTAQPDASDELAELSALPQR</sequence>
<name>A0ABV6YLY2_UNCEI</name>
<accession>A0ABV6YLY2</accession>
<evidence type="ECO:0000313" key="2">
    <source>
        <dbReference type="EMBL" id="MFC1573352.1"/>
    </source>
</evidence>
<dbReference type="EMBL" id="JBHPKH010000131">
    <property type="protein sequence ID" value="MFC1573352.1"/>
    <property type="molecule type" value="Genomic_DNA"/>
</dbReference>
<proteinExistence type="predicted"/>
<dbReference type="Pfam" id="PF12647">
    <property type="entry name" value="RNHCP"/>
    <property type="match status" value="1"/>
</dbReference>
<feature type="domain" description="RNHCP" evidence="1">
    <location>
        <begin position="8"/>
        <end position="88"/>
    </location>
</feature>
<keyword evidence="3" id="KW-1185">Reference proteome</keyword>
<dbReference type="InterPro" id="IPR024439">
    <property type="entry name" value="RNHCP"/>
</dbReference>
<gene>
    <name evidence="2" type="ORF">ACFL6M_07115</name>
</gene>
<dbReference type="Proteomes" id="UP001593833">
    <property type="component" value="Unassembled WGS sequence"/>
</dbReference>